<organism evidence="2 3">
    <name type="scientific">Streptomyces griseicoloratus</name>
    <dbReference type="NCBI Taxonomy" id="2752516"/>
    <lineage>
        <taxon>Bacteria</taxon>
        <taxon>Bacillati</taxon>
        <taxon>Actinomycetota</taxon>
        <taxon>Actinomycetes</taxon>
        <taxon>Kitasatosporales</taxon>
        <taxon>Streptomycetaceae</taxon>
        <taxon>Streptomyces</taxon>
    </lineage>
</organism>
<dbReference type="Pfam" id="PF13822">
    <property type="entry name" value="ACC_epsilon"/>
    <property type="match status" value="1"/>
</dbReference>
<dbReference type="GO" id="GO:0003989">
    <property type="term" value="F:acetyl-CoA carboxylase activity"/>
    <property type="evidence" value="ECO:0007669"/>
    <property type="project" value="InterPro"/>
</dbReference>
<dbReference type="GO" id="GO:0004658">
    <property type="term" value="F:propionyl-CoA carboxylase activity"/>
    <property type="evidence" value="ECO:0007669"/>
    <property type="project" value="InterPro"/>
</dbReference>
<evidence type="ECO:0000313" key="2">
    <source>
        <dbReference type="EMBL" id="MBD0418090.1"/>
    </source>
</evidence>
<feature type="region of interest" description="Disordered" evidence="1">
    <location>
        <begin position="43"/>
        <end position="77"/>
    </location>
</feature>
<evidence type="ECO:0000313" key="3">
    <source>
        <dbReference type="Proteomes" id="UP000621210"/>
    </source>
</evidence>
<evidence type="ECO:0000256" key="1">
    <source>
        <dbReference type="SAM" id="MobiDB-lite"/>
    </source>
</evidence>
<dbReference type="AlphaFoldDB" id="A0A926QP28"/>
<gene>
    <name evidence="2" type="ORF">H0H10_02710</name>
</gene>
<comment type="caution">
    <text evidence="2">The sequence shown here is derived from an EMBL/GenBank/DDBJ whole genome shotgun (WGS) entry which is preliminary data.</text>
</comment>
<dbReference type="Proteomes" id="UP000621210">
    <property type="component" value="Unassembled WGS sequence"/>
</dbReference>
<dbReference type="EMBL" id="JACVQF010000101">
    <property type="protein sequence ID" value="MBD0418090.1"/>
    <property type="molecule type" value="Genomic_DNA"/>
</dbReference>
<dbReference type="InterPro" id="IPR032716">
    <property type="entry name" value="ACC_epsilon"/>
</dbReference>
<protein>
    <submittedName>
        <fullName evidence="2">Acyl-CoA carboxylase subunit epsilon</fullName>
    </submittedName>
</protein>
<dbReference type="RefSeq" id="WP_188179159.1">
    <property type="nucleotide sequence ID" value="NZ_JACVQF010000101.1"/>
</dbReference>
<proteinExistence type="predicted"/>
<reference evidence="2" key="1">
    <citation type="submission" date="2020-09" db="EMBL/GenBank/DDBJ databases">
        <title>Streptomyces grisecoloratus sp. nov., isolated from cotton soil.</title>
        <authorList>
            <person name="Xing L."/>
        </authorList>
    </citation>
    <scope>NUCLEOTIDE SEQUENCE</scope>
    <source>
        <strain evidence="2">TRM S81-3</strain>
    </source>
</reference>
<keyword evidence="3" id="KW-1185">Reference proteome</keyword>
<name>A0A926QP28_9ACTN</name>
<reference evidence="2" key="2">
    <citation type="submission" date="2020-09" db="EMBL/GenBank/DDBJ databases">
        <authorList>
            <person name="Luo X."/>
        </authorList>
    </citation>
    <scope>NUCLEOTIDE SEQUENCE</scope>
    <source>
        <strain evidence="2">TRM S81-3</strain>
    </source>
</reference>
<sequence>MSAQLFEGPLGPTLYKVVRGTPSAEELAVVAALLGALAAGAGEAPADRVPATRRAGWTRPELVPPMSWMTDGGRPGS</sequence>
<accession>A0A926QP28</accession>